<dbReference type="PANTHER" id="PTHR47447:SF23">
    <property type="entry name" value="PENTACOTRIPEPTIDE-REPEAT REGION OF PRORP DOMAIN-CONTAINING PROTEIN"/>
    <property type="match status" value="1"/>
</dbReference>
<comment type="similarity">
    <text evidence="1">Belongs to the PPR family. P subfamily.</text>
</comment>
<feature type="repeat" description="PPR" evidence="3">
    <location>
        <begin position="367"/>
        <end position="401"/>
    </location>
</feature>
<keyword evidence="2" id="KW-0677">Repeat</keyword>
<evidence type="ECO:0000256" key="3">
    <source>
        <dbReference type="PROSITE-ProRule" id="PRU00708"/>
    </source>
</evidence>
<reference evidence="5" key="1">
    <citation type="journal article" date="2016" name="Nature">
        <title>The genome of the seagrass Zostera marina reveals angiosperm adaptation to the sea.</title>
        <authorList>
            <person name="Olsen J.L."/>
            <person name="Rouze P."/>
            <person name="Verhelst B."/>
            <person name="Lin Y.-C."/>
            <person name="Bayer T."/>
            <person name="Collen J."/>
            <person name="Dattolo E."/>
            <person name="De Paoli E."/>
            <person name="Dittami S."/>
            <person name="Maumus F."/>
            <person name="Michel G."/>
            <person name="Kersting A."/>
            <person name="Lauritano C."/>
            <person name="Lohaus R."/>
            <person name="Toepel M."/>
            <person name="Tonon T."/>
            <person name="Vanneste K."/>
            <person name="Amirebrahimi M."/>
            <person name="Brakel J."/>
            <person name="Bostroem C."/>
            <person name="Chovatia M."/>
            <person name="Grimwood J."/>
            <person name="Jenkins J.W."/>
            <person name="Jueterbock A."/>
            <person name="Mraz A."/>
            <person name="Stam W.T."/>
            <person name="Tice H."/>
            <person name="Bornberg-Bauer E."/>
            <person name="Green P.J."/>
            <person name="Pearson G.A."/>
            <person name="Procaccini G."/>
            <person name="Duarte C.M."/>
            <person name="Schmutz J."/>
            <person name="Reusch T.B.H."/>
            <person name="Van de Peer Y."/>
        </authorList>
    </citation>
    <scope>NUCLEOTIDE SEQUENCE [LARGE SCALE GENOMIC DNA]</scope>
    <source>
        <strain evidence="5">cv. Finnish</strain>
    </source>
</reference>
<feature type="repeat" description="PPR" evidence="3">
    <location>
        <begin position="159"/>
        <end position="193"/>
    </location>
</feature>
<organism evidence="4 5">
    <name type="scientific">Zostera marina</name>
    <name type="common">Eelgrass</name>
    <dbReference type="NCBI Taxonomy" id="29655"/>
    <lineage>
        <taxon>Eukaryota</taxon>
        <taxon>Viridiplantae</taxon>
        <taxon>Streptophyta</taxon>
        <taxon>Embryophyta</taxon>
        <taxon>Tracheophyta</taxon>
        <taxon>Spermatophyta</taxon>
        <taxon>Magnoliopsida</taxon>
        <taxon>Liliopsida</taxon>
        <taxon>Zosteraceae</taxon>
        <taxon>Zostera</taxon>
    </lineage>
</organism>
<dbReference type="InterPro" id="IPR011990">
    <property type="entry name" value="TPR-like_helical_dom_sf"/>
</dbReference>
<accession>A0A0K9PQA0</accession>
<name>A0A0K9PQA0_ZOSMR</name>
<dbReference type="PROSITE" id="PS51375">
    <property type="entry name" value="PPR"/>
    <property type="match status" value="4"/>
</dbReference>
<evidence type="ECO:0000313" key="4">
    <source>
        <dbReference type="EMBL" id="KMZ70425.1"/>
    </source>
</evidence>
<dbReference type="AlphaFoldDB" id="A0A0K9PQA0"/>
<protein>
    <submittedName>
        <fullName evidence="4">Pentatricopeptide repeat-containing protein</fullName>
    </submittedName>
</protein>
<dbReference type="NCBIfam" id="TIGR00756">
    <property type="entry name" value="PPR"/>
    <property type="match status" value="2"/>
</dbReference>
<evidence type="ECO:0000256" key="1">
    <source>
        <dbReference type="ARBA" id="ARBA00007626"/>
    </source>
</evidence>
<dbReference type="Pfam" id="PF01535">
    <property type="entry name" value="PPR"/>
    <property type="match status" value="3"/>
</dbReference>
<comment type="caution">
    <text evidence="4">The sequence shown here is derived from an EMBL/GenBank/DDBJ whole genome shotgun (WGS) entry which is preliminary data.</text>
</comment>
<dbReference type="Gene3D" id="1.25.40.10">
    <property type="entry name" value="Tetratricopeptide repeat domain"/>
    <property type="match status" value="3"/>
</dbReference>
<evidence type="ECO:0000313" key="5">
    <source>
        <dbReference type="Proteomes" id="UP000036987"/>
    </source>
</evidence>
<feature type="repeat" description="PPR" evidence="3">
    <location>
        <begin position="264"/>
        <end position="298"/>
    </location>
</feature>
<dbReference type="OMA" id="YSIYMDV"/>
<dbReference type="Proteomes" id="UP000036987">
    <property type="component" value="Unassembled WGS sequence"/>
</dbReference>
<dbReference type="GO" id="GO:0005737">
    <property type="term" value="C:cytoplasm"/>
    <property type="evidence" value="ECO:0000318"/>
    <property type="project" value="GO_Central"/>
</dbReference>
<feature type="repeat" description="PPR" evidence="3">
    <location>
        <begin position="229"/>
        <end position="263"/>
    </location>
</feature>
<dbReference type="Pfam" id="PF13812">
    <property type="entry name" value="PPR_3"/>
    <property type="match status" value="1"/>
</dbReference>
<proteinExistence type="inferred from homology"/>
<gene>
    <name evidence="4" type="ORF">ZOSMA_19G00070</name>
</gene>
<dbReference type="STRING" id="29655.A0A0K9PQA0"/>
<dbReference type="OrthoDB" id="185373at2759"/>
<dbReference type="PANTHER" id="PTHR47447">
    <property type="entry name" value="OS03G0856100 PROTEIN"/>
    <property type="match status" value="1"/>
</dbReference>
<keyword evidence="5" id="KW-1185">Reference proteome</keyword>
<dbReference type="Pfam" id="PF13041">
    <property type="entry name" value="PPR_2"/>
    <property type="match status" value="1"/>
</dbReference>
<dbReference type="GO" id="GO:0003729">
    <property type="term" value="F:mRNA binding"/>
    <property type="evidence" value="ECO:0000318"/>
    <property type="project" value="GO_Central"/>
</dbReference>
<dbReference type="InterPro" id="IPR002885">
    <property type="entry name" value="PPR_rpt"/>
</dbReference>
<dbReference type="GO" id="GO:0006397">
    <property type="term" value="P:mRNA processing"/>
    <property type="evidence" value="ECO:0000318"/>
    <property type="project" value="GO_Central"/>
</dbReference>
<evidence type="ECO:0000256" key="2">
    <source>
        <dbReference type="ARBA" id="ARBA00022737"/>
    </source>
</evidence>
<dbReference type="EMBL" id="LFYR01000728">
    <property type="protein sequence ID" value="KMZ70425.1"/>
    <property type="molecule type" value="Genomic_DNA"/>
</dbReference>
<sequence length="423" mass="49540">MLRTIGIRRSIISSVFSRSIQTSSFTPETVLQTISGYSNDWSKALDFFHWVEQTHEFRHTEATYNATIDVLGKFFEFGLVWDLVSRMKTPDHITFRILFKRYAAARLVKEAIDAFHRSEEFRLKDRRCFCILIDALCEHRHVIEAEEICLGKDAIFEPDTQIYNMLLRGWFKMQWWRRCWDFWERMDKDGVQKDLHSYSIYMHILLKSGKPCKTIKVYKVIKKKGFILDTVAYNIVVQAVGMANGADDSIKMFMEMTELGVRPNNVTFNIVIKSLCYWGRFAEAYGFLHQMGRGDRPAPDVITYHSFFQYLNRPKEVLQLFEKMLQSGCRPKMDTYVMLLKKFGKWGFLRPVFHIWNVMQEQGSCPDGFAYNAFIDALIQKGMIDLARKYDQEMLLKGLSAKPRKILGTINPLLTDPHERSLA</sequence>